<evidence type="ECO:0000313" key="7">
    <source>
        <dbReference type="Proteomes" id="UP000275348"/>
    </source>
</evidence>
<dbReference type="CDD" id="cd00130">
    <property type="entry name" value="PAS"/>
    <property type="match status" value="1"/>
</dbReference>
<dbReference type="InterPro" id="IPR000014">
    <property type="entry name" value="PAS"/>
</dbReference>
<dbReference type="Pfam" id="PF08447">
    <property type="entry name" value="PAS_3"/>
    <property type="match status" value="1"/>
</dbReference>
<accession>A0A3L9MB33</accession>
<dbReference type="GO" id="GO:0003677">
    <property type="term" value="F:DNA binding"/>
    <property type="evidence" value="ECO:0007669"/>
    <property type="project" value="UniProtKB-KW"/>
</dbReference>
<dbReference type="InterPro" id="IPR035965">
    <property type="entry name" value="PAS-like_dom_sf"/>
</dbReference>
<keyword evidence="7" id="KW-1185">Reference proteome</keyword>
<sequence length="234" mass="28019">MNNSNPKTKVEWDFWFKHPNNIDAEPAKKPKINPSYYFIFNCLTNEILYTSDSFKEILGYGKEDYTFLEVIDFLHPEDYNYVMECERKAIEFNLSLSEREQFRFVVTYTYRTRILTGQYIRVKQSYHALEVNENGNMTRALVFHELLNINEKKPADDFKIFDRQTNKYVQTDNRFNLTKRESEIYDLVKEGYTSTEISDKLHLSKYTVDTHRKNILSKTNSRNFMTLVKDEIIL</sequence>
<organism evidence="6 7">
    <name type="scientific">Faecalibacter macacae</name>
    <dbReference type="NCBI Taxonomy" id="1859289"/>
    <lineage>
        <taxon>Bacteria</taxon>
        <taxon>Pseudomonadati</taxon>
        <taxon>Bacteroidota</taxon>
        <taxon>Flavobacteriia</taxon>
        <taxon>Flavobacteriales</taxon>
        <taxon>Weeksellaceae</taxon>
        <taxon>Faecalibacter</taxon>
    </lineage>
</organism>
<dbReference type="InterPro" id="IPR016032">
    <property type="entry name" value="Sig_transdc_resp-reg_C-effctor"/>
</dbReference>
<comment type="caution">
    <text evidence="6">The sequence shown here is derived from an EMBL/GenBank/DDBJ whole genome shotgun (WGS) entry which is preliminary data.</text>
</comment>
<evidence type="ECO:0000313" key="6">
    <source>
        <dbReference type="EMBL" id="RLZ09176.1"/>
    </source>
</evidence>
<dbReference type="SMART" id="SM00421">
    <property type="entry name" value="HTH_LUXR"/>
    <property type="match status" value="1"/>
</dbReference>
<dbReference type="InterPro" id="IPR013655">
    <property type="entry name" value="PAS_fold_3"/>
</dbReference>
<dbReference type="SUPFAM" id="SSF55785">
    <property type="entry name" value="PYP-like sensor domain (PAS domain)"/>
    <property type="match status" value="1"/>
</dbReference>
<dbReference type="Gene3D" id="1.10.10.10">
    <property type="entry name" value="Winged helix-like DNA-binding domain superfamily/Winged helix DNA-binding domain"/>
    <property type="match status" value="1"/>
</dbReference>
<feature type="domain" description="HTH luxR-type" evidence="4">
    <location>
        <begin position="170"/>
        <end position="234"/>
    </location>
</feature>
<evidence type="ECO:0000256" key="2">
    <source>
        <dbReference type="ARBA" id="ARBA00023125"/>
    </source>
</evidence>
<dbReference type="Gene3D" id="3.30.450.20">
    <property type="entry name" value="PAS domain"/>
    <property type="match status" value="1"/>
</dbReference>
<gene>
    <name evidence="6" type="ORF">EAH69_09195</name>
</gene>
<protein>
    <recommendedName>
        <fullName evidence="8">LuxR family transcriptional regulator</fullName>
    </recommendedName>
</protein>
<dbReference type="Pfam" id="PF00196">
    <property type="entry name" value="GerE"/>
    <property type="match status" value="1"/>
</dbReference>
<keyword evidence="3" id="KW-0804">Transcription</keyword>
<dbReference type="EMBL" id="RDOJ01000011">
    <property type="protein sequence ID" value="RLZ09176.1"/>
    <property type="molecule type" value="Genomic_DNA"/>
</dbReference>
<evidence type="ECO:0000256" key="1">
    <source>
        <dbReference type="ARBA" id="ARBA00023015"/>
    </source>
</evidence>
<dbReference type="PRINTS" id="PR00038">
    <property type="entry name" value="HTHLUXR"/>
</dbReference>
<proteinExistence type="predicted"/>
<dbReference type="PROSITE" id="PS00622">
    <property type="entry name" value="HTH_LUXR_1"/>
    <property type="match status" value="1"/>
</dbReference>
<name>A0A3L9MB33_9FLAO</name>
<keyword evidence="1" id="KW-0805">Transcription regulation</keyword>
<dbReference type="GO" id="GO:0006355">
    <property type="term" value="P:regulation of DNA-templated transcription"/>
    <property type="evidence" value="ECO:0007669"/>
    <property type="project" value="InterPro"/>
</dbReference>
<evidence type="ECO:0000259" key="4">
    <source>
        <dbReference type="PROSITE" id="PS50043"/>
    </source>
</evidence>
<evidence type="ECO:0000256" key="3">
    <source>
        <dbReference type="ARBA" id="ARBA00023163"/>
    </source>
</evidence>
<dbReference type="CDD" id="cd06170">
    <property type="entry name" value="LuxR_C_like"/>
    <property type="match status" value="1"/>
</dbReference>
<dbReference type="PANTHER" id="PTHR44688">
    <property type="entry name" value="DNA-BINDING TRANSCRIPTIONAL ACTIVATOR DEVR_DOSR"/>
    <property type="match status" value="1"/>
</dbReference>
<dbReference type="InterPro" id="IPR036388">
    <property type="entry name" value="WH-like_DNA-bd_sf"/>
</dbReference>
<dbReference type="PANTHER" id="PTHR44688:SF16">
    <property type="entry name" value="DNA-BINDING TRANSCRIPTIONAL ACTIVATOR DEVR_DOSR"/>
    <property type="match status" value="1"/>
</dbReference>
<dbReference type="InterPro" id="IPR000792">
    <property type="entry name" value="Tscrpt_reg_LuxR_C"/>
</dbReference>
<dbReference type="RefSeq" id="WP_121934903.1">
    <property type="nucleotide sequence ID" value="NZ_RDOJ01000011.1"/>
</dbReference>
<dbReference type="PROSITE" id="PS50112">
    <property type="entry name" value="PAS"/>
    <property type="match status" value="1"/>
</dbReference>
<dbReference type="AlphaFoldDB" id="A0A3L9MB33"/>
<evidence type="ECO:0008006" key="8">
    <source>
        <dbReference type="Google" id="ProtNLM"/>
    </source>
</evidence>
<evidence type="ECO:0000259" key="5">
    <source>
        <dbReference type="PROSITE" id="PS50112"/>
    </source>
</evidence>
<dbReference type="Proteomes" id="UP000275348">
    <property type="component" value="Unassembled WGS sequence"/>
</dbReference>
<keyword evidence="2" id="KW-0238">DNA-binding</keyword>
<dbReference type="SUPFAM" id="SSF46894">
    <property type="entry name" value="C-terminal effector domain of the bipartite response regulators"/>
    <property type="match status" value="1"/>
</dbReference>
<feature type="domain" description="PAS" evidence="5">
    <location>
        <begin position="47"/>
        <end position="93"/>
    </location>
</feature>
<reference evidence="6 7" key="1">
    <citation type="submission" date="2018-10" db="EMBL/GenBank/DDBJ databases">
        <authorList>
            <person name="Chen X."/>
        </authorList>
    </citation>
    <scope>NUCLEOTIDE SEQUENCE [LARGE SCALE GENOMIC DNA]</scope>
    <source>
        <strain evidence="6 7">YIM 102668</strain>
    </source>
</reference>
<dbReference type="OrthoDB" id="965844at2"/>
<dbReference type="PROSITE" id="PS50043">
    <property type="entry name" value="HTH_LUXR_2"/>
    <property type="match status" value="1"/>
</dbReference>